<gene>
    <name evidence="2" type="ORF">R4064_02190</name>
</gene>
<keyword evidence="1" id="KW-0472">Membrane</keyword>
<feature type="transmembrane region" description="Helical" evidence="1">
    <location>
        <begin position="278"/>
        <end position="301"/>
    </location>
</feature>
<proteinExistence type="predicted"/>
<dbReference type="Proteomes" id="UP001185728">
    <property type="component" value="Unassembled WGS sequence"/>
</dbReference>
<dbReference type="AlphaFoldDB" id="A0AAP5WAT5"/>
<keyword evidence="1" id="KW-1133">Transmembrane helix</keyword>
<evidence type="ECO:0000313" key="3">
    <source>
        <dbReference type="Proteomes" id="UP001185728"/>
    </source>
</evidence>
<organism evidence="2 3">
    <name type="scientific">Micrococcus yunnanensis</name>
    <dbReference type="NCBI Taxonomy" id="566027"/>
    <lineage>
        <taxon>Bacteria</taxon>
        <taxon>Bacillati</taxon>
        <taxon>Actinomycetota</taxon>
        <taxon>Actinomycetes</taxon>
        <taxon>Micrococcales</taxon>
        <taxon>Micrococcaceae</taxon>
        <taxon>Micrococcus</taxon>
    </lineage>
</organism>
<sequence>MTRMFASRFLLLLIALGTAALLASYVGVEKEDRWRMDGTVYEISAFPAGEAWPMIRTSLTGPDSGSAATSTSPHVTALAGRPALDVLPDGVAPAAVVPSTSPFAARAAAGELSWPDVDRVVVRDLSSAPDRATEADLLVPFLSTDSSSLAGVIGGSPAQVDELVQSLRRAGVVVDVVPLPPPWEAAMRRSVHVPLLAVLAGFALLGAQVVWRTTLRSRLLPAVTSHRLVGASPLRAARLGVGPAMVAWTTAAASAGGVWLVAWPRWDAEIGLTGDTALLWSAVLVVDAILMLGTTLSTLWVRRARA</sequence>
<evidence type="ECO:0000256" key="1">
    <source>
        <dbReference type="SAM" id="Phobius"/>
    </source>
</evidence>
<keyword evidence="1" id="KW-0812">Transmembrane</keyword>
<reference evidence="2" key="1">
    <citation type="submission" date="2023-10" db="EMBL/GenBank/DDBJ databases">
        <title>Development of a sustainable strategy for remediation of hydrocarbon-contaminated territories based on the waste exchange concept.</title>
        <authorList>
            <person name="Krivoruchko A."/>
        </authorList>
    </citation>
    <scope>NUCLEOTIDE SEQUENCE</scope>
    <source>
        <strain evidence="2">IEGM 1325</strain>
    </source>
</reference>
<name>A0AAP5WAT5_9MICC</name>
<dbReference type="EMBL" id="JAWLUK010000003">
    <property type="protein sequence ID" value="MDV7176457.1"/>
    <property type="molecule type" value="Genomic_DNA"/>
</dbReference>
<evidence type="ECO:0000313" key="2">
    <source>
        <dbReference type="EMBL" id="MDV7176457.1"/>
    </source>
</evidence>
<comment type="caution">
    <text evidence="2">The sequence shown here is derived from an EMBL/GenBank/DDBJ whole genome shotgun (WGS) entry which is preliminary data.</text>
</comment>
<protein>
    <submittedName>
        <fullName evidence="2">Uncharacterized protein</fullName>
    </submittedName>
</protein>
<feature type="transmembrane region" description="Helical" evidence="1">
    <location>
        <begin position="245"/>
        <end position="266"/>
    </location>
</feature>
<dbReference type="RefSeq" id="WP_317676401.1">
    <property type="nucleotide sequence ID" value="NZ_JAWLUK010000003.1"/>
</dbReference>
<accession>A0AAP5WAT5</accession>
<feature type="transmembrane region" description="Helical" evidence="1">
    <location>
        <begin position="191"/>
        <end position="211"/>
    </location>
</feature>